<dbReference type="KEGG" id="csg:Cylst_6268"/>
<keyword evidence="4" id="KW-1185">Reference proteome</keyword>
<feature type="compositionally biased region" description="Basic residues" evidence="1">
    <location>
        <begin position="121"/>
        <end position="133"/>
    </location>
</feature>
<evidence type="ECO:0000313" key="4">
    <source>
        <dbReference type="Proteomes" id="UP000010475"/>
    </source>
</evidence>
<dbReference type="RefSeq" id="WP_015186402.1">
    <property type="nucleotide sequence ID" value="NC_019744.1"/>
</dbReference>
<keyword evidence="3" id="KW-0614">Plasmid</keyword>
<proteinExistence type="predicted"/>
<protein>
    <submittedName>
        <fullName evidence="3">Uncharacterized protein</fullName>
    </submittedName>
</protein>
<dbReference type="EMBL" id="CP003644">
    <property type="protein sequence ID" value="AFZ28505.1"/>
    <property type="molecule type" value="Genomic_DNA"/>
</dbReference>
<dbReference type="eggNOG" id="ENOG5030UW5">
    <property type="taxonomic scope" value="Bacteria"/>
</dbReference>
<geneLocation type="plasmid" evidence="3 4">
    <name>pCYLST.02</name>
</geneLocation>
<feature type="region of interest" description="Disordered" evidence="1">
    <location>
        <begin position="95"/>
        <end position="133"/>
    </location>
</feature>
<dbReference type="OrthoDB" id="487033at2"/>
<gene>
    <name evidence="3" type="ORF">Cylst_6268</name>
</gene>
<evidence type="ECO:0000313" key="3">
    <source>
        <dbReference type="EMBL" id="AFZ28505.1"/>
    </source>
</evidence>
<dbReference type="Proteomes" id="UP000010475">
    <property type="component" value="Plasmid pCYLST.02"/>
</dbReference>
<dbReference type="HOGENOM" id="CLU_1903215_0_0_3"/>
<dbReference type="AlphaFoldDB" id="K9X7A6"/>
<reference evidence="3 4" key="1">
    <citation type="submission" date="2012-06" db="EMBL/GenBank/DDBJ databases">
        <title>Finished plasmid 2 of genome of Cylindrospermum stagnale PCC 7417.</title>
        <authorList>
            <consortium name="US DOE Joint Genome Institute"/>
            <person name="Gugger M."/>
            <person name="Coursin T."/>
            <person name="Rippka R."/>
            <person name="Tandeau De Marsac N."/>
            <person name="Huntemann M."/>
            <person name="Wei C.-L."/>
            <person name="Han J."/>
            <person name="Detter J.C."/>
            <person name="Han C."/>
            <person name="Tapia R."/>
            <person name="Davenport K."/>
            <person name="Daligault H."/>
            <person name="Erkkila T."/>
            <person name="Gu W."/>
            <person name="Munk A.C.C."/>
            <person name="Teshima H."/>
            <person name="Xu Y."/>
            <person name="Chain P."/>
            <person name="Chen A."/>
            <person name="Krypides N."/>
            <person name="Mavromatis K."/>
            <person name="Markowitz V."/>
            <person name="Szeto E."/>
            <person name="Ivanova N."/>
            <person name="Mikhailova N."/>
            <person name="Ovchinnikova G."/>
            <person name="Pagani I."/>
            <person name="Pati A."/>
            <person name="Goodwin L."/>
            <person name="Peters L."/>
            <person name="Pitluck S."/>
            <person name="Woyke T."/>
            <person name="Kerfeld C."/>
        </authorList>
    </citation>
    <scope>NUCLEOTIDE SEQUENCE [LARGE SCALE GENOMIC DNA]</scope>
    <source>
        <strain evidence="3 4">PCC 7417</strain>
        <plasmid evidence="4">Plasmid pCYLST.02</plasmid>
    </source>
</reference>
<accession>K9X7A6</accession>
<organism evidence="3 4">
    <name type="scientific">Cylindrospermum stagnale PCC 7417</name>
    <dbReference type="NCBI Taxonomy" id="56107"/>
    <lineage>
        <taxon>Bacteria</taxon>
        <taxon>Bacillati</taxon>
        <taxon>Cyanobacteriota</taxon>
        <taxon>Cyanophyceae</taxon>
        <taxon>Nostocales</taxon>
        <taxon>Nostocaceae</taxon>
        <taxon>Cylindrospermum</taxon>
    </lineage>
</organism>
<keyword evidence="2" id="KW-1133">Transmembrane helix</keyword>
<sequence length="133" mass="15013">MQSVLNFMIELIFVTFFITMFVEFVVGFLQLLQHTASATPESVSNLIAIVNKPTIFKQLADPWTMEFESETLHCGAIKIETIVFPLPTLKLLPPAKEIQPEPKRRGRPKKINTTSTPKTTSTRKRKSPQKAVA</sequence>
<evidence type="ECO:0000256" key="2">
    <source>
        <dbReference type="SAM" id="Phobius"/>
    </source>
</evidence>
<keyword evidence="2" id="KW-0812">Transmembrane</keyword>
<feature type="transmembrane region" description="Helical" evidence="2">
    <location>
        <begin position="7"/>
        <end position="32"/>
    </location>
</feature>
<keyword evidence="2" id="KW-0472">Membrane</keyword>
<evidence type="ECO:0000256" key="1">
    <source>
        <dbReference type="SAM" id="MobiDB-lite"/>
    </source>
</evidence>
<dbReference type="PATRIC" id="fig|56107.3.peg.7279"/>
<name>K9X7A6_9NOST</name>